<keyword evidence="5 6" id="KW-0472">Membrane</keyword>
<dbReference type="AlphaFoldDB" id="A0A399FAL0"/>
<evidence type="ECO:0000256" key="6">
    <source>
        <dbReference type="SAM" id="Phobius"/>
    </source>
</evidence>
<feature type="transmembrane region" description="Helical" evidence="6">
    <location>
        <begin position="171"/>
        <end position="188"/>
    </location>
</feature>
<feature type="transmembrane region" description="Helical" evidence="6">
    <location>
        <begin position="44"/>
        <end position="67"/>
    </location>
</feature>
<dbReference type="InterPro" id="IPR022493">
    <property type="entry name" value="CHP03716_TM_YkoY"/>
</dbReference>
<comment type="caution">
    <text evidence="7">The sequence shown here is derived from an EMBL/GenBank/DDBJ whole genome shotgun (WGS) entry which is preliminary data.</text>
</comment>
<dbReference type="GO" id="GO:0016020">
    <property type="term" value="C:membrane"/>
    <property type="evidence" value="ECO:0007669"/>
    <property type="project" value="UniProtKB-SubCell"/>
</dbReference>
<name>A0A399FAL0_9DEIN</name>
<protein>
    <submittedName>
        <fullName evidence="7">Integral membrane protein, YkoY family</fullName>
    </submittedName>
</protein>
<organism evidence="7 8">
    <name type="scientific">Meiothermus granaticius NBRC 107808</name>
    <dbReference type="NCBI Taxonomy" id="1227551"/>
    <lineage>
        <taxon>Bacteria</taxon>
        <taxon>Thermotogati</taxon>
        <taxon>Deinococcota</taxon>
        <taxon>Deinococci</taxon>
        <taxon>Thermales</taxon>
        <taxon>Thermaceae</taxon>
        <taxon>Meiothermus</taxon>
    </lineage>
</organism>
<dbReference type="PANTHER" id="PTHR30238">
    <property type="entry name" value="MEMBRANE BOUND PREDICTED REDOX MODULATOR"/>
    <property type="match status" value="1"/>
</dbReference>
<feature type="transmembrane region" description="Helical" evidence="6">
    <location>
        <begin position="208"/>
        <end position="226"/>
    </location>
</feature>
<dbReference type="Pfam" id="PF03741">
    <property type="entry name" value="TerC"/>
    <property type="match status" value="1"/>
</dbReference>
<feature type="transmembrane region" description="Helical" evidence="6">
    <location>
        <begin position="111"/>
        <end position="133"/>
    </location>
</feature>
<evidence type="ECO:0000313" key="8">
    <source>
        <dbReference type="Proteomes" id="UP000266178"/>
    </source>
</evidence>
<feature type="transmembrane region" description="Helical" evidence="6">
    <location>
        <begin position="73"/>
        <end position="90"/>
    </location>
</feature>
<reference evidence="7 8" key="1">
    <citation type="submission" date="2018-08" db="EMBL/GenBank/DDBJ databases">
        <title>Meiothermus granaticius genome AF-68 sequencing project.</title>
        <authorList>
            <person name="Da Costa M.S."/>
            <person name="Albuquerque L."/>
            <person name="Raposo P."/>
            <person name="Froufe H.J.C."/>
            <person name="Barroso C.S."/>
            <person name="Egas C."/>
        </authorList>
    </citation>
    <scope>NUCLEOTIDE SEQUENCE [LARGE SCALE GENOMIC DNA]</scope>
    <source>
        <strain evidence="7 8">AF-68</strain>
    </source>
</reference>
<proteinExistence type="inferred from homology"/>
<dbReference type="OrthoDB" id="9806211at2"/>
<evidence type="ECO:0000256" key="5">
    <source>
        <dbReference type="ARBA" id="ARBA00023136"/>
    </source>
</evidence>
<feature type="transmembrane region" description="Helical" evidence="6">
    <location>
        <begin position="139"/>
        <end position="159"/>
    </location>
</feature>
<evidence type="ECO:0000256" key="1">
    <source>
        <dbReference type="ARBA" id="ARBA00004141"/>
    </source>
</evidence>
<keyword evidence="3 6" id="KW-0812">Transmembrane</keyword>
<feature type="transmembrane region" description="Helical" evidence="6">
    <location>
        <begin position="6"/>
        <end position="32"/>
    </location>
</feature>
<accession>A0A399FAL0</accession>
<dbReference type="InterPro" id="IPR005496">
    <property type="entry name" value="Integral_membrane_TerC"/>
</dbReference>
<keyword evidence="8" id="KW-1185">Reference proteome</keyword>
<evidence type="ECO:0000256" key="4">
    <source>
        <dbReference type="ARBA" id="ARBA00022989"/>
    </source>
</evidence>
<sequence length="230" mass="25646">MSWSEALLIVLTIVALEALLSADNALVLALIVRPLEPRQRSRAMFWGWVGALALRALAIALAVYLIHLWWAEVLGGLYLMYLSLNHFIALRSPQEPSEPARAPRQNSFWAVVLQLNAVNLAFSVDSILVVVAFTQSYPLIFIGAFLGMALIWLAASGLVRLLERYPTLESVAFLLVGWAGLKLALEGWSGFAEQVEHHPNWAVHLEQGFFLGVTGVIFLLGLWYAIRRER</sequence>
<dbReference type="Proteomes" id="UP000266178">
    <property type="component" value="Unassembled WGS sequence"/>
</dbReference>
<dbReference type="RefSeq" id="WP_119357222.1">
    <property type="nucleotide sequence ID" value="NZ_BJXM01000019.1"/>
</dbReference>
<dbReference type="EMBL" id="QWLB01000021">
    <property type="protein sequence ID" value="RIH92299.1"/>
    <property type="molecule type" value="Genomic_DNA"/>
</dbReference>
<dbReference type="NCBIfam" id="TIGR03716">
    <property type="entry name" value="R_switched_YkoY"/>
    <property type="match status" value="1"/>
</dbReference>
<evidence type="ECO:0000256" key="2">
    <source>
        <dbReference type="ARBA" id="ARBA00007511"/>
    </source>
</evidence>
<comment type="similarity">
    <text evidence="2">Belongs to the TerC family.</text>
</comment>
<comment type="subcellular location">
    <subcellularLocation>
        <location evidence="1">Membrane</location>
        <topology evidence="1">Multi-pass membrane protein</topology>
    </subcellularLocation>
</comment>
<dbReference type="PANTHER" id="PTHR30238:SF4">
    <property type="entry name" value="SLL1022 PROTEIN"/>
    <property type="match status" value="1"/>
</dbReference>
<keyword evidence="4 6" id="KW-1133">Transmembrane helix</keyword>
<evidence type="ECO:0000313" key="7">
    <source>
        <dbReference type="EMBL" id="RIH92299.1"/>
    </source>
</evidence>
<gene>
    <name evidence="7" type="ORF">Mgrana_01730</name>
</gene>
<evidence type="ECO:0000256" key="3">
    <source>
        <dbReference type="ARBA" id="ARBA00022692"/>
    </source>
</evidence>